<keyword evidence="1" id="KW-0812">Transmembrane</keyword>
<keyword evidence="1" id="KW-1133">Transmembrane helix</keyword>
<proteinExistence type="predicted"/>
<feature type="transmembrane region" description="Helical" evidence="1">
    <location>
        <begin position="53"/>
        <end position="71"/>
    </location>
</feature>
<reference evidence="2" key="1">
    <citation type="journal article" date="2019" name="MBio">
        <title>Virus Genomes from Deep Sea Sediments Expand the Ocean Megavirome and Support Independent Origins of Viral Gigantism.</title>
        <authorList>
            <person name="Backstrom D."/>
            <person name="Yutin N."/>
            <person name="Jorgensen S.L."/>
            <person name="Dharamshi J."/>
            <person name="Homa F."/>
            <person name="Zaremba-Niedwiedzka K."/>
            <person name="Spang A."/>
            <person name="Wolf Y.I."/>
            <person name="Koonin E.V."/>
            <person name="Ettema T.J."/>
        </authorList>
    </citation>
    <scope>NUCLEOTIDE SEQUENCE</scope>
</reference>
<name>A0A481ZFH1_9VIRU</name>
<protein>
    <submittedName>
        <fullName evidence="2">Uncharacterized protein</fullName>
    </submittedName>
</protein>
<sequence length="73" mass="8422">MGANQSERRQDYEDQWIKLSDPKPFKDIAMKRTEEYRAKMISLKEGDIKRKNMILFGIGTGAMLLITMLGGKK</sequence>
<dbReference type="EMBL" id="MK500611">
    <property type="protein sequence ID" value="QBK94045.1"/>
    <property type="molecule type" value="Genomic_DNA"/>
</dbReference>
<evidence type="ECO:0000313" key="2">
    <source>
        <dbReference type="EMBL" id="QBK94045.1"/>
    </source>
</evidence>
<keyword evidence="1" id="KW-0472">Membrane</keyword>
<accession>A0A481ZFH1</accession>
<organism evidence="2">
    <name type="scientific">Pithovirus LCPAC406</name>
    <dbReference type="NCBI Taxonomy" id="2506599"/>
    <lineage>
        <taxon>Viruses</taxon>
        <taxon>Pithoviruses</taxon>
    </lineage>
</organism>
<evidence type="ECO:0000256" key="1">
    <source>
        <dbReference type="SAM" id="Phobius"/>
    </source>
</evidence>
<gene>
    <name evidence="2" type="ORF">LCPAC406_03590</name>
</gene>